<feature type="compositionally biased region" description="Polar residues" evidence="1">
    <location>
        <begin position="1"/>
        <end position="10"/>
    </location>
</feature>
<evidence type="ECO:0000313" key="2">
    <source>
        <dbReference type="EMBL" id="ETL82157.1"/>
    </source>
</evidence>
<sequence length="106" mass="11475">MSPPIINTSHGCAESMLPKGEAQTKISEGTDSVGAHPGSKKECLAPTIISAHSKCVGGMLPKTEKEEQDFEETEARIRMTPYITSDLGLFLLFFVENFMVAVSKSI</sequence>
<dbReference type="AlphaFoldDB" id="W2KAM9"/>
<reference evidence="2" key="1">
    <citation type="submission" date="2013-11" db="EMBL/GenBank/DDBJ databases">
        <title>The Genome Sequence of Phytophthora parasitica CHvinca01.</title>
        <authorList>
            <consortium name="The Broad Institute Genomics Platform"/>
            <person name="Russ C."/>
            <person name="Tyler B."/>
            <person name="Panabieres F."/>
            <person name="Shan W."/>
            <person name="Tripathy S."/>
            <person name="Grunwald N."/>
            <person name="Machado M."/>
            <person name="Johnson C.S."/>
            <person name="Arredondo F."/>
            <person name="Hong C."/>
            <person name="Coffey M."/>
            <person name="Young S.K."/>
            <person name="Zeng Q."/>
            <person name="Gargeya S."/>
            <person name="Fitzgerald M."/>
            <person name="Abouelleil A."/>
            <person name="Alvarado L."/>
            <person name="Chapman S.B."/>
            <person name="Gainer-Dewar J."/>
            <person name="Goldberg J."/>
            <person name="Griggs A."/>
            <person name="Gujja S."/>
            <person name="Hansen M."/>
            <person name="Howarth C."/>
            <person name="Imamovic A."/>
            <person name="Ireland A."/>
            <person name="Larimer J."/>
            <person name="McCowan C."/>
            <person name="Murphy C."/>
            <person name="Pearson M."/>
            <person name="Poon T.W."/>
            <person name="Priest M."/>
            <person name="Roberts A."/>
            <person name="Saif S."/>
            <person name="Shea T."/>
            <person name="Sykes S."/>
            <person name="Wortman J."/>
            <person name="Nusbaum C."/>
            <person name="Birren B."/>
        </authorList>
    </citation>
    <scope>NUCLEOTIDE SEQUENCE [LARGE SCALE GENOMIC DNA]</scope>
    <source>
        <strain evidence="2">CHvinca01</strain>
    </source>
</reference>
<proteinExistence type="predicted"/>
<organism evidence="2">
    <name type="scientific">Phytophthora nicotianae</name>
    <name type="common">Potato buckeye rot agent</name>
    <name type="synonym">Phytophthora parasitica</name>
    <dbReference type="NCBI Taxonomy" id="4792"/>
    <lineage>
        <taxon>Eukaryota</taxon>
        <taxon>Sar</taxon>
        <taxon>Stramenopiles</taxon>
        <taxon>Oomycota</taxon>
        <taxon>Peronosporomycetes</taxon>
        <taxon>Peronosporales</taxon>
        <taxon>Peronosporaceae</taxon>
        <taxon>Phytophthora</taxon>
    </lineage>
</organism>
<evidence type="ECO:0000256" key="1">
    <source>
        <dbReference type="SAM" id="MobiDB-lite"/>
    </source>
</evidence>
<dbReference type="EMBL" id="KI682305">
    <property type="protein sequence ID" value="ETL82157.1"/>
    <property type="molecule type" value="Genomic_DNA"/>
</dbReference>
<gene>
    <name evidence="2" type="ORF">L917_17620</name>
</gene>
<dbReference type="VEuPathDB" id="FungiDB:PPTG_05076"/>
<feature type="region of interest" description="Disordered" evidence="1">
    <location>
        <begin position="1"/>
        <end position="39"/>
    </location>
</feature>
<dbReference type="Proteomes" id="UP000054423">
    <property type="component" value="Unassembled WGS sequence"/>
</dbReference>
<name>W2KAM9_PHYNI</name>
<protein>
    <submittedName>
        <fullName evidence="2">Uncharacterized protein</fullName>
    </submittedName>
</protein>
<accession>W2KAM9</accession>